<keyword evidence="1" id="KW-1133">Transmembrane helix</keyword>
<sequence length="159" mass="17907">MPKRSNEEALMLTPALEFPAFAPKGDDRPKRDIWQSIVKGLRGRCPACGEGKMFRVYLKVNESCPHCGEELHHHRADDAPPYLTIFVVGHIVGTFMLATEEFWPDAPIWLHAMVWPTLTLILSLWLLPIMKGGLIAHQWALRMHGFETAKAPIDRASAA</sequence>
<dbReference type="InterPro" id="IPR009325">
    <property type="entry name" value="DUF983"/>
</dbReference>
<evidence type="ECO:0000256" key="1">
    <source>
        <dbReference type="SAM" id="Phobius"/>
    </source>
</evidence>
<feature type="transmembrane region" description="Helical" evidence="1">
    <location>
        <begin position="79"/>
        <end position="96"/>
    </location>
</feature>
<feature type="transmembrane region" description="Helical" evidence="1">
    <location>
        <begin position="108"/>
        <end position="127"/>
    </location>
</feature>
<reference evidence="2 3" key="1">
    <citation type="submission" date="2023-10" db="EMBL/GenBank/DDBJ databases">
        <title>Novel methanotroph of the genus Methylocapsa from a subarctic wetland.</title>
        <authorList>
            <person name="Belova S.E."/>
            <person name="Oshkin I.Y."/>
            <person name="Miroshnikov K."/>
            <person name="Dedysh S.N."/>
        </authorList>
    </citation>
    <scope>NUCLEOTIDE SEQUENCE [LARGE SCALE GENOMIC DNA]</scope>
    <source>
        <strain evidence="2 3">RX1</strain>
    </source>
</reference>
<protein>
    <submittedName>
        <fullName evidence="2">DUF983 domain-containing protein</fullName>
    </submittedName>
</protein>
<dbReference type="RefSeq" id="WP_407340304.1">
    <property type="nucleotide sequence ID" value="NZ_CP136862.1"/>
</dbReference>
<dbReference type="Pfam" id="PF06170">
    <property type="entry name" value="DUF983"/>
    <property type="match status" value="1"/>
</dbReference>
<evidence type="ECO:0000313" key="2">
    <source>
        <dbReference type="EMBL" id="WOJ90718.1"/>
    </source>
</evidence>
<evidence type="ECO:0000313" key="3">
    <source>
        <dbReference type="Proteomes" id="UP001626536"/>
    </source>
</evidence>
<accession>A0ABZ0HU26</accession>
<dbReference type="EMBL" id="CP136862">
    <property type="protein sequence ID" value="WOJ90718.1"/>
    <property type="molecule type" value="Genomic_DNA"/>
</dbReference>
<keyword evidence="3" id="KW-1185">Reference proteome</keyword>
<name>A0ABZ0HU26_9HYPH</name>
<keyword evidence="1" id="KW-0472">Membrane</keyword>
<proteinExistence type="predicted"/>
<organism evidence="2 3">
    <name type="scientific">Methylocapsa polymorpha</name>
    <dbReference type="NCBI Taxonomy" id="3080828"/>
    <lineage>
        <taxon>Bacteria</taxon>
        <taxon>Pseudomonadati</taxon>
        <taxon>Pseudomonadota</taxon>
        <taxon>Alphaproteobacteria</taxon>
        <taxon>Hyphomicrobiales</taxon>
        <taxon>Beijerinckiaceae</taxon>
        <taxon>Methylocapsa</taxon>
    </lineage>
</organism>
<dbReference type="Proteomes" id="UP001626536">
    <property type="component" value="Chromosome"/>
</dbReference>
<keyword evidence="1" id="KW-0812">Transmembrane</keyword>
<gene>
    <name evidence="2" type="ORF">RZS28_05360</name>
</gene>